<evidence type="ECO:0000313" key="2">
    <source>
        <dbReference type="Proteomes" id="UP000000566"/>
    </source>
</evidence>
<dbReference type="Proteomes" id="UP000000566">
    <property type="component" value="Chromosome"/>
</dbReference>
<name>A6LFA7_PARD8</name>
<dbReference type="AlphaFoldDB" id="A6LFA7"/>
<keyword evidence="2" id="KW-1185">Reference proteome</keyword>
<organism evidence="1 2">
    <name type="scientific">Parabacteroides distasonis (strain ATCC 8503 / DSM 20701 / CIP 104284 / JCM 5825 / NCTC 11152)</name>
    <dbReference type="NCBI Taxonomy" id="435591"/>
    <lineage>
        <taxon>Bacteria</taxon>
        <taxon>Pseudomonadati</taxon>
        <taxon>Bacteroidota</taxon>
        <taxon>Bacteroidia</taxon>
        <taxon>Bacteroidales</taxon>
        <taxon>Tannerellaceae</taxon>
        <taxon>Parabacteroides</taxon>
    </lineage>
</organism>
<sequence>MNTWYINTKVIKSSSAGILVRRESGSKNKPRRIILWGFYLSYRHLAYRIANADDIISLCDIYDIFGGGLLDFDFFHLDTYDTVDFQDTPDRSVLYLDAILVGCDFDRIGIFLPRSKCFDSRFISLCVNRITCGECKCQSDDMYKLHLLVPKFVQM</sequence>
<gene>
    <name evidence="1" type="ordered locus">BDI_2652</name>
</gene>
<evidence type="ECO:0000313" key="1">
    <source>
        <dbReference type="EMBL" id="ABR44371.1"/>
    </source>
</evidence>
<accession>A6LFA7</accession>
<dbReference type="HOGENOM" id="CLU_1693779_0_0_10"/>
<proteinExistence type="predicted"/>
<dbReference type="EMBL" id="CP000140">
    <property type="protein sequence ID" value="ABR44371.1"/>
    <property type="molecule type" value="Genomic_DNA"/>
</dbReference>
<dbReference type="KEGG" id="pdi:BDI_2652"/>
<dbReference type="PaxDb" id="435591-BDI_2652"/>
<protein>
    <submittedName>
        <fullName evidence="1">Uncharacterized protein</fullName>
    </submittedName>
</protein>
<reference evidence="1 2" key="1">
    <citation type="journal article" date="2007" name="PLoS Biol.">
        <title>Evolution of symbiotic bacteria in the distal human intestine.</title>
        <authorList>
            <person name="Xu J."/>
            <person name="Mahowald M.A."/>
            <person name="Ley R.E."/>
            <person name="Lozupone C.A."/>
            <person name="Hamady M."/>
            <person name="Martens E.C."/>
            <person name="Henrissat B."/>
            <person name="Coutinho P.M."/>
            <person name="Minx P."/>
            <person name="Latreille P."/>
            <person name="Cordum H."/>
            <person name="Van Brunt A."/>
            <person name="Kim K."/>
            <person name="Fulton R.S."/>
            <person name="Fulton L.A."/>
            <person name="Clifton S.W."/>
            <person name="Wilson R.K."/>
            <person name="Knight R.D."/>
            <person name="Gordon J.I."/>
        </authorList>
    </citation>
    <scope>NUCLEOTIDE SEQUENCE [LARGE SCALE GENOMIC DNA]</scope>
    <source>
        <strain evidence="2">ATCC 8503 / DSM 20701 / CIP 104284 / JCM 5825 / NCTC 11152</strain>
    </source>
</reference>